<feature type="transmembrane region" description="Helical" evidence="1">
    <location>
        <begin position="34"/>
        <end position="59"/>
    </location>
</feature>
<keyword evidence="1" id="KW-1133">Transmembrane helix</keyword>
<evidence type="ECO:0000256" key="1">
    <source>
        <dbReference type="SAM" id="Phobius"/>
    </source>
</evidence>
<keyword evidence="1" id="KW-0812">Transmembrane</keyword>
<evidence type="ECO:0008006" key="4">
    <source>
        <dbReference type="Google" id="ProtNLM"/>
    </source>
</evidence>
<feature type="transmembrane region" description="Helical" evidence="1">
    <location>
        <begin position="100"/>
        <end position="122"/>
    </location>
</feature>
<dbReference type="STRING" id="29364.SAMN04487772_10930"/>
<reference evidence="2 3" key="1">
    <citation type="submission" date="2016-10" db="EMBL/GenBank/DDBJ databases">
        <authorList>
            <person name="de Groot N.N."/>
        </authorList>
    </citation>
    <scope>NUCLEOTIDE SEQUENCE [LARGE SCALE GENOMIC DNA]</scope>
    <source>
        <strain evidence="2 3">DSM 1801</strain>
    </source>
</reference>
<organism evidence="2 3">
    <name type="scientific">[Clostridium] polysaccharolyticum</name>
    <dbReference type="NCBI Taxonomy" id="29364"/>
    <lineage>
        <taxon>Bacteria</taxon>
        <taxon>Bacillati</taxon>
        <taxon>Bacillota</taxon>
        <taxon>Clostridia</taxon>
        <taxon>Lachnospirales</taxon>
        <taxon>Lachnospiraceae</taxon>
    </lineage>
</organism>
<protein>
    <recommendedName>
        <fullName evidence="4">Energy-coupling factor transport system substrate-specific component</fullName>
    </recommendedName>
</protein>
<dbReference type="Gene3D" id="1.10.1760.20">
    <property type="match status" value="1"/>
</dbReference>
<gene>
    <name evidence="2" type="ORF">SAMN04487772_10930</name>
</gene>
<dbReference type="OrthoDB" id="5198189at2"/>
<name>A0A1I0C555_9FIRM</name>
<feature type="transmembrane region" description="Helical" evidence="1">
    <location>
        <begin position="65"/>
        <end position="88"/>
    </location>
</feature>
<dbReference type="EMBL" id="FOHN01000009">
    <property type="protein sequence ID" value="SET14594.1"/>
    <property type="molecule type" value="Genomic_DNA"/>
</dbReference>
<keyword evidence="3" id="KW-1185">Reference proteome</keyword>
<dbReference type="AlphaFoldDB" id="A0A1I0C555"/>
<accession>A0A1I0C555</accession>
<proteinExistence type="predicted"/>
<evidence type="ECO:0000313" key="3">
    <source>
        <dbReference type="Proteomes" id="UP000199800"/>
    </source>
</evidence>
<sequence>MKRVNVQKMIILAVLADIIFVCKYMLASMPNVELVTFLVILSTLLLGKHVVYTVILYVFLEICTYGLGFWTVGYAVLWPGLVVITCLFRTQLENSNSKRAILAGIFGFAFDLVYAVVISLLTGLRSGIAYFISGLGFSAVHMISNYLIMWILGNTIYNAMKKARDSMFF</sequence>
<feature type="transmembrane region" description="Helical" evidence="1">
    <location>
        <begin position="128"/>
        <end position="152"/>
    </location>
</feature>
<feature type="transmembrane region" description="Helical" evidence="1">
    <location>
        <begin position="6"/>
        <end position="27"/>
    </location>
</feature>
<keyword evidence="1" id="KW-0472">Membrane</keyword>
<evidence type="ECO:0000313" key="2">
    <source>
        <dbReference type="EMBL" id="SET14594.1"/>
    </source>
</evidence>
<dbReference type="RefSeq" id="WP_092477642.1">
    <property type="nucleotide sequence ID" value="NZ_FOHN01000009.1"/>
</dbReference>
<dbReference type="Proteomes" id="UP000199800">
    <property type="component" value="Unassembled WGS sequence"/>
</dbReference>